<evidence type="ECO:0000313" key="2">
    <source>
        <dbReference type="EMBL" id="SNZ06140.1"/>
    </source>
</evidence>
<reference evidence="2 3" key="1">
    <citation type="submission" date="2017-09" db="EMBL/GenBank/DDBJ databases">
        <authorList>
            <person name="Ehlers B."/>
            <person name="Leendertz F.H."/>
        </authorList>
    </citation>
    <scope>NUCLEOTIDE SEQUENCE [LARGE SCALE GENOMIC DNA]</scope>
    <source>
        <strain evidence="2 3">DSM 27208</strain>
    </source>
</reference>
<feature type="transmembrane region" description="Helical" evidence="1">
    <location>
        <begin position="66"/>
        <end position="87"/>
    </location>
</feature>
<keyword evidence="1" id="KW-0812">Transmembrane</keyword>
<keyword evidence="3" id="KW-1185">Reference proteome</keyword>
<dbReference type="EMBL" id="OBEJ01000001">
    <property type="protein sequence ID" value="SNZ06140.1"/>
    <property type="molecule type" value="Genomic_DNA"/>
</dbReference>
<feature type="transmembrane region" description="Helical" evidence="1">
    <location>
        <begin position="107"/>
        <end position="129"/>
    </location>
</feature>
<evidence type="ECO:0000313" key="3">
    <source>
        <dbReference type="Proteomes" id="UP000219453"/>
    </source>
</evidence>
<name>A0A285N9N9_NATPI</name>
<gene>
    <name evidence="2" type="ORF">SAMN06269185_1063</name>
</gene>
<organism evidence="2 3">
    <name type="scientific">Natronoarchaeum philippinense</name>
    <dbReference type="NCBI Taxonomy" id="558529"/>
    <lineage>
        <taxon>Archaea</taxon>
        <taxon>Methanobacteriati</taxon>
        <taxon>Methanobacteriota</taxon>
        <taxon>Stenosarchaea group</taxon>
        <taxon>Halobacteria</taxon>
        <taxon>Halobacteriales</taxon>
        <taxon>Natronoarchaeaceae</taxon>
    </lineage>
</organism>
<keyword evidence="1" id="KW-0472">Membrane</keyword>
<protein>
    <submittedName>
        <fullName evidence="2">Uncharacterized protein</fullName>
    </submittedName>
</protein>
<dbReference type="RefSeq" id="WP_097008018.1">
    <property type="nucleotide sequence ID" value="NZ_OBEJ01000001.1"/>
</dbReference>
<evidence type="ECO:0000256" key="1">
    <source>
        <dbReference type="SAM" id="Phobius"/>
    </source>
</evidence>
<feature type="transmembrane region" description="Helical" evidence="1">
    <location>
        <begin position="7"/>
        <end position="24"/>
    </location>
</feature>
<keyword evidence="1" id="KW-1133">Transmembrane helix</keyword>
<proteinExistence type="predicted"/>
<dbReference type="Proteomes" id="UP000219453">
    <property type="component" value="Unassembled WGS sequence"/>
</dbReference>
<dbReference type="AlphaFoldDB" id="A0A285N9N9"/>
<accession>A0A285N9N9</accession>
<sequence>MSQDSKSAVMAVMMMFLSGIASMLSTGRSYASLAWLEIKVALLERRNEKMGFMQDDTAVMREARMIGGALIMLLVITLVLTEVYAAINIEENSTWYPIVEALETTGVSSVVLLVVGLLVIAASAVMRFFQGGFGGGR</sequence>